<accession>A0A8S4NQB5</accession>
<dbReference type="InterPro" id="IPR008967">
    <property type="entry name" value="p53-like_TF_DNA-bd_sf"/>
</dbReference>
<dbReference type="EMBL" id="CAIIXF020000005">
    <property type="protein sequence ID" value="CAH1782552.1"/>
    <property type="molecule type" value="Genomic_DNA"/>
</dbReference>
<evidence type="ECO:0000256" key="2">
    <source>
        <dbReference type="ARBA" id="ARBA00023125"/>
    </source>
</evidence>
<evidence type="ECO:0000256" key="6">
    <source>
        <dbReference type="SAM" id="MobiDB-lite"/>
    </source>
</evidence>
<comment type="subcellular location">
    <subcellularLocation>
        <location evidence="5">Nucleus</location>
    </subcellularLocation>
</comment>
<comment type="caution">
    <text evidence="5">Lacks conserved residue(s) required for the propagation of feature annotation.</text>
</comment>
<name>A0A8S4NQB5_OWEFU</name>
<evidence type="ECO:0000259" key="7">
    <source>
        <dbReference type="PROSITE" id="PS50252"/>
    </source>
</evidence>
<dbReference type="GO" id="GO:0000785">
    <property type="term" value="C:chromatin"/>
    <property type="evidence" value="ECO:0007669"/>
    <property type="project" value="TreeGrafter"/>
</dbReference>
<evidence type="ECO:0000256" key="4">
    <source>
        <dbReference type="ARBA" id="ARBA00023242"/>
    </source>
</evidence>
<dbReference type="PRINTS" id="PR00937">
    <property type="entry name" value="TBOX"/>
</dbReference>
<dbReference type="Pfam" id="PF00907">
    <property type="entry name" value="T-box"/>
    <property type="match status" value="1"/>
</dbReference>
<dbReference type="AlphaFoldDB" id="A0A8S4NQB5"/>
<dbReference type="GO" id="GO:0045893">
    <property type="term" value="P:positive regulation of DNA-templated transcription"/>
    <property type="evidence" value="ECO:0007669"/>
    <property type="project" value="InterPro"/>
</dbReference>
<sequence length="877" mass="98545">MINGFQLGSSMGSMGSTGSRDSSESGSGDSSPGAIFDSGSSSSSSSENDEQTPLQFGVHRPNSLSPCFGAWSTNYHIPRGASSFSNVGVPALYEQILDLRIRANQEQDEMHCSNSSELAKEIAVSNAAIPKTTPASLDTIKQTVDGIVMSIDEPAIWGEFQKAGTEMIINRNGRRMFPPIELFVSGLDSTALYNVYLKISPADAMRYKYVNNSWVSIGKSIDNNINSPFKYTNGSNLGSFLERTKISFATLKLSNNRERLNDCAVLQSMHRYQPVLEIEKLTQNGDTLMSRFIFPEVSFMAVTAYQNQNVKNLKIQYNPFARAFRSSASQSQCEVELACNENGVSQPVYSMTGKGIEMLSYDPVRVPVGNTRYPFPVQHPSEWKGMHGHVLSTAIPPSIHNKPSAHDMSLRSFLLLDMAKRMKKKHMKYVSSFASSGRSQIYNRPHSMESRNHLRAQKYIRARKGGSSNSSLGKYGASAAVNMHSMNEGFQLRSNTEPTMTSPTMTSPKDQLYGVREQPQPQQQQKQEHKKTSGSKLWKPWESCDSSSNSSSSIINEKEKVEHPRAQANIQVFDHNDSKTLDECRWPATSQSISLPQSDKLHTITRPSSENLQAVGSSSYENLPAVSLPSPEDLQAMSRPSPKKLHTISRLPPVRYHMMSKLPPKKFHMISRPSALQYHTIPKPPPEEHRAMNMLRSKEFCTINMLPMENFHTISRPLPSHTISRQSIVANEEKQKESMEIQEFEGNDEENIEMSEEINEVLDKDTSKIDVNTYQKRNIIPMMDDAFDQSVNDNEVKEINNKTLQIKTHVQTYDKERPHTIRAQKSSIMGNKPLVNIKYKQRADIDEEKEEDTIATSEDIIKNVMNSNMTIWNPLNN</sequence>
<dbReference type="OrthoDB" id="7442607at2759"/>
<keyword evidence="4 5" id="KW-0539">Nucleus</keyword>
<protein>
    <recommendedName>
        <fullName evidence="7">T-box domain-containing protein</fullName>
    </recommendedName>
</protein>
<dbReference type="GO" id="GO:0000978">
    <property type="term" value="F:RNA polymerase II cis-regulatory region sequence-specific DNA binding"/>
    <property type="evidence" value="ECO:0007669"/>
    <property type="project" value="InterPro"/>
</dbReference>
<comment type="caution">
    <text evidence="8">The sequence shown here is derived from an EMBL/GenBank/DDBJ whole genome shotgun (WGS) entry which is preliminary data.</text>
</comment>
<keyword evidence="2 5" id="KW-0238">DNA-binding</keyword>
<dbReference type="GO" id="GO:0001708">
    <property type="term" value="P:cell fate specification"/>
    <property type="evidence" value="ECO:0007669"/>
    <property type="project" value="TreeGrafter"/>
</dbReference>
<feature type="compositionally biased region" description="Low complexity" evidence="6">
    <location>
        <begin position="546"/>
        <end position="555"/>
    </location>
</feature>
<dbReference type="CDD" id="cd00182">
    <property type="entry name" value="T-box"/>
    <property type="match status" value="1"/>
</dbReference>
<keyword evidence="3" id="KW-0804">Transcription</keyword>
<feature type="region of interest" description="Disordered" evidence="6">
    <location>
        <begin position="1"/>
        <end position="58"/>
    </location>
</feature>
<feature type="compositionally biased region" description="Low complexity" evidence="6">
    <location>
        <begin position="8"/>
        <end position="46"/>
    </location>
</feature>
<dbReference type="SUPFAM" id="SSF49417">
    <property type="entry name" value="p53-like transcription factors"/>
    <property type="match status" value="1"/>
</dbReference>
<proteinExistence type="predicted"/>
<feature type="domain" description="T-box" evidence="7">
    <location>
        <begin position="151"/>
        <end position="326"/>
    </location>
</feature>
<dbReference type="PANTHER" id="PTHR11267">
    <property type="entry name" value="T-BOX PROTEIN-RELATED"/>
    <property type="match status" value="1"/>
</dbReference>
<reference evidence="8" key="1">
    <citation type="submission" date="2022-03" db="EMBL/GenBank/DDBJ databases">
        <authorList>
            <person name="Martin C."/>
        </authorList>
    </citation>
    <scope>NUCLEOTIDE SEQUENCE</scope>
</reference>
<dbReference type="PANTHER" id="PTHR11267:SF181">
    <property type="entry name" value="OPTOMOTOR-BLIND PROTEIN"/>
    <property type="match status" value="1"/>
</dbReference>
<keyword evidence="9" id="KW-1185">Reference proteome</keyword>
<dbReference type="InterPro" id="IPR046360">
    <property type="entry name" value="T-box_DNA-bd"/>
</dbReference>
<evidence type="ECO:0000256" key="5">
    <source>
        <dbReference type="PROSITE-ProRule" id="PRU00201"/>
    </source>
</evidence>
<dbReference type="SMART" id="SM00425">
    <property type="entry name" value="TBOX"/>
    <property type="match status" value="1"/>
</dbReference>
<dbReference type="GO" id="GO:0000981">
    <property type="term" value="F:DNA-binding transcription factor activity, RNA polymerase II-specific"/>
    <property type="evidence" value="ECO:0007669"/>
    <property type="project" value="TreeGrafter"/>
</dbReference>
<dbReference type="PROSITE" id="PS50252">
    <property type="entry name" value="TBOX_3"/>
    <property type="match status" value="1"/>
</dbReference>
<dbReference type="Gene3D" id="2.60.40.820">
    <property type="entry name" value="Transcription factor, T-box"/>
    <property type="match status" value="1"/>
</dbReference>
<dbReference type="GO" id="GO:0005634">
    <property type="term" value="C:nucleus"/>
    <property type="evidence" value="ECO:0007669"/>
    <property type="project" value="UniProtKB-SubCell"/>
</dbReference>
<dbReference type="Proteomes" id="UP000749559">
    <property type="component" value="Unassembled WGS sequence"/>
</dbReference>
<feature type="compositionally biased region" description="Low complexity" evidence="6">
    <location>
        <begin position="498"/>
        <end position="508"/>
    </location>
</feature>
<dbReference type="InterPro" id="IPR001699">
    <property type="entry name" value="TF_T-box"/>
</dbReference>
<gene>
    <name evidence="8" type="ORF">OFUS_LOCUS8987</name>
</gene>
<dbReference type="InterPro" id="IPR036960">
    <property type="entry name" value="T-box_sf"/>
</dbReference>
<keyword evidence="1" id="KW-0805">Transcription regulation</keyword>
<organism evidence="8 9">
    <name type="scientific">Owenia fusiformis</name>
    <name type="common">Polychaete worm</name>
    <dbReference type="NCBI Taxonomy" id="6347"/>
    <lineage>
        <taxon>Eukaryota</taxon>
        <taxon>Metazoa</taxon>
        <taxon>Spiralia</taxon>
        <taxon>Lophotrochozoa</taxon>
        <taxon>Annelida</taxon>
        <taxon>Polychaeta</taxon>
        <taxon>Sedentaria</taxon>
        <taxon>Canalipalpata</taxon>
        <taxon>Sabellida</taxon>
        <taxon>Oweniida</taxon>
        <taxon>Oweniidae</taxon>
        <taxon>Owenia</taxon>
    </lineage>
</organism>
<evidence type="ECO:0000313" key="9">
    <source>
        <dbReference type="Proteomes" id="UP000749559"/>
    </source>
</evidence>
<evidence type="ECO:0000256" key="1">
    <source>
        <dbReference type="ARBA" id="ARBA00023015"/>
    </source>
</evidence>
<evidence type="ECO:0000313" key="8">
    <source>
        <dbReference type="EMBL" id="CAH1782552.1"/>
    </source>
</evidence>
<feature type="region of interest" description="Disordered" evidence="6">
    <location>
        <begin position="493"/>
        <end position="562"/>
    </location>
</feature>
<evidence type="ECO:0000256" key="3">
    <source>
        <dbReference type="ARBA" id="ARBA00023163"/>
    </source>
</evidence>